<feature type="domain" description="N-acetyltransferase" evidence="1">
    <location>
        <begin position="16"/>
        <end position="180"/>
    </location>
</feature>
<dbReference type="GO" id="GO:0016747">
    <property type="term" value="F:acyltransferase activity, transferring groups other than amino-acyl groups"/>
    <property type="evidence" value="ECO:0007669"/>
    <property type="project" value="InterPro"/>
</dbReference>
<dbReference type="PROSITE" id="PS51186">
    <property type="entry name" value="GNAT"/>
    <property type="match status" value="1"/>
</dbReference>
<evidence type="ECO:0000313" key="3">
    <source>
        <dbReference type="Proteomes" id="UP000429552"/>
    </source>
</evidence>
<gene>
    <name evidence="2" type="ORF">Sliba_74350</name>
</gene>
<dbReference type="SUPFAM" id="SSF55729">
    <property type="entry name" value="Acyl-CoA N-acyltransferases (Nat)"/>
    <property type="match status" value="1"/>
</dbReference>
<accession>A0A640TVZ2</accession>
<evidence type="ECO:0000313" key="2">
    <source>
        <dbReference type="EMBL" id="GFE26982.1"/>
    </source>
</evidence>
<proteinExistence type="predicted"/>
<evidence type="ECO:0000259" key="1">
    <source>
        <dbReference type="PROSITE" id="PS51186"/>
    </source>
</evidence>
<dbReference type="InterPro" id="IPR000182">
    <property type="entry name" value="GNAT_dom"/>
</dbReference>
<comment type="caution">
    <text evidence="2">The sequence shown here is derived from an EMBL/GenBank/DDBJ whole genome shotgun (WGS) entry which is preliminary data.</text>
</comment>
<reference evidence="2 3" key="1">
    <citation type="submission" date="2019-12" db="EMBL/GenBank/DDBJ databases">
        <title>Whole genome shotgun sequence of Streptomyces libani subsp. libani NBRC 13452.</title>
        <authorList>
            <person name="Ichikawa N."/>
            <person name="Kimura A."/>
            <person name="Kitahashi Y."/>
            <person name="Komaki H."/>
            <person name="Tamura T."/>
        </authorList>
    </citation>
    <scope>NUCLEOTIDE SEQUENCE [LARGE SCALE GENOMIC DNA]</scope>
    <source>
        <strain evidence="2 3">NBRC 13452</strain>
    </source>
</reference>
<dbReference type="Pfam" id="PF00583">
    <property type="entry name" value="Acetyltransf_1"/>
    <property type="match status" value="1"/>
</dbReference>
<dbReference type="AlphaFoldDB" id="A0A640TVZ2"/>
<name>A0A640TVZ2_STRNI</name>
<sequence length="308" mass="33684">MRPGLANPYAEVMDSVQVRPMQEDDLPSAERASAVTFFEAERTTRRVSDPEAEPRSAAASKQWIDRMRFYLSVDPGGCWVAADEEAGAGRAVGFAFSQNRGGLWFLATYGVLPSYQGQGIGKRLLDAALAHADGRPGIFSSSVHPGATRRYRMADFSLHPQMRMVGTVDRSTLPMVDGLQEGQADDFEWMDQLDQDLRVAGHGPDHGYMLDTLRLVVCRDRARPGYAYFDDRGRASLLAASDPETAQKLLWEALASSQGTTLVNCITSPNEWAIDVGLAARLDIGQEGYIAVRGMPVPAPYLASGHFL</sequence>
<dbReference type="CDD" id="cd04301">
    <property type="entry name" value="NAT_SF"/>
    <property type="match status" value="1"/>
</dbReference>
<dbReference type="EMBL" id="BLIP01000003">
    <property type="protein sequence ID" value="GFE26982.1"/>
    <property type="molecule type" value="Genomic_DNA"/>
</dbReference>
<dbReference type="InterPro" id="IPR016181">
    <property type="entry name" value="Acyl_CoA_acyltransferase"/>
</dbReference>
<protein>
    <recommendedName>
        <fullName evidence="1">N-acetyltransferase domain-containing protein</fullName>
    </recommendedName>
</protein>
<organism evidence="2 3">
    <name type="scientific">Streptomyces nigrescens</name>
    <dbReference type="NCBI Taxonomy" id="1920"/>
    <lineage>
        <taxon>Bacteria</taxon>
        <taxon>Bacillati</taxon>
        <taxon>Actinomycetota</taxon>
        <taxon>Actinomycetes</taxon>
        <taxon>Kitasatosporales</taxon>
        <taxon>Streptomycetaceae</taxon>
        <taxon>Streptomyces</taxon>
    </lineage>
</organism>
<dbReference type="Proteomes" id="UP000429552">
    <property type="component" value="Unassembled WGS sequence"/>
</dbReference>
<dbReference type="Gene3D" id="3.40.630.30">
    <property type="match status" value="1"/>
</dbReference>